<feature type="region of interest" description="Disordered" evidence="1">
    <location>
        <begin position="325"/>
        <end position="344"/>
    </location>
</feature>
<evidence type="ECO:0000256" key="1">
    <source>
        <dbReference type="SAM" id="MobiDB-lite"/>
    </source>
</evidence>
<reference evidence="3" key="2">
    <citation type="submission" date="2020-09" db="EMBL/GenBank/DDBJ databases">
        <authorList>
            <person name="Sun Q."/>
            <person name="Ohkuma M."/>
        </authorList>
    </citation>
    <scope>NUCLEOTIDE SEQUENCE</scope>
    <source>
        <strain evidence="3">JCM 4956</strain>
    </source>
</reference>
<comment type="caution">
    <text evidence="3">The sequence shown here is derived from an EMBL/GenBank/DDBJ whole genome shotgun (WGS) entry which is preliminary data.</text>
</comment>
<dbReference type="GO" id="GO:0003700">
    <property type="term" value="F:DNA-binding transcription factor activity"/>
    <property type="evidence" value="ECO:0007669"/>
    <property type="project" value="InterPro"/>
</dbReference>
<evidence type="ECO:0000313" key="3">
    <source>
        <dbReference type="EMBL" id="GGX93214.1"/>
    </source>
</evidence>
<dbReference type="InterPro" id="IPR036388">
    <property type="entry name" value="WH-like_DNA-bd_sf"/>
</dbReference>
<dbReference type="SUPFAM" id="SSF46785">
    <property type="entry name" value="Winged helix' DNA-binding domain"/>
    <property type="match status" value="1"/>
</dbReference>
<dbReference type="RefSeq" id="WP_190039682.1">
    <property type="nucleotide sequence ID" value="NZ_BMWD01000038.1"/>
</dbReference>
<protein>
    <submittedName>
        <fullName evidence="3">Transcriptional regulator</fullName>
    </submittedName>
</protein>
<dbReference type="AlphaFoldDB" id="A0A918NTC8"/>
<dbReference type="InterPro" id="IPR011991">
    <property type="entry name" value="ArsR-like_HTH"/>
</dbReference>
<dbReference type="InterPro" id="IPR001845">
    <property type="entry name" value="HTH_ArsR_DNA-bd_dom"/>
</dbReference>
<dbReference type="SMART" id="SM00418">
    <property type="entry name" value="HTH_ARSR"/>
    <property type="match status" value="1"/>
</dbReference>
<proteinExistence type="predicted"/>
<dbReference type="Gene3D" id="1.10.10.10">
    <property type="entry name" value="Winged helix-like DNA-binding domain superfamily/Winged helix DNA-binding domain"/>
    <property type="match status" value="1"/>
</dbReference>
<gene>
    <name evidence="3" type="ORF">GCM10010515_70180</name>
</gene>
<dbReference type="Pfam" id="PF12840">
    <property type="entry name" value="HTH_20"/>
    <property type="match status" value="1"/>
</dbReference>
<dbReference type="CDD" id="cd00090">
    <property type="entry name" value="HTH_ARSR"/>
    <property type="match status" value="1"/>
</dbReference>
<name>A0A918NTC8_9ACTN</name>
<evidence type="ECO:0000259" key="2">
    <source>
        <dbReference type="SMART" id="SM00418"/>
    </source>
</evidence>
<accession>A0A918NTC8</accession>
<dbReference type="InterPro" id="IPR036390">
    <property type="entry name" value="WH_DNA-bd_sf"/>
</dbReference>
<reference evidence="3" key="1">
    <citation type="journal article" date="2014" name="Int. J. Syst. Evol. Microbiol.">
        <title>Complete genome sequence of Corynebacterium casei LMG S-19264T (=DSM 44701T), isolated from a smear-ripened cheese.</title>
        <authorList>
            <consortium name="US DOE Joint Genome Institute (JGI-PGF)"/>
            <person name="Walter F."/>
            <person name="Albersmeier A."/>
            <person name="Kalinowski J."/>
            <person name="Ruckert C."/>
        </authorList>
    </citation>
    <scope>NUCLEOTIDE SEQUENCE</scope>
    <source>
        <strain evidence="3">JCM 4956</strain>
    </source>
</reference>
<dbReference type="EMBL" id="BMWD01000038">
    <property type="protein sequence ID" value="GGX93214.1"/>
    <property type="molecule type" value="Genomic_DNA"/>
</dbReference>
<organism evidence="3 4">
    <name type="scientific">Streptomyces fructofermentans</name>
    <dbReference type="NCBI Taxonomy" id="152141"/>
    <lineage>
        <taxon>Bacteria</taxon>
        <taxon>Bacillati</taxon>
        <taxon>Actinomycetota</taxon>
        <taxon>Actinomycetes</taxon>
        <taxon>Kitasatosporales</taxon>
        <taxon>Streptomycetaceae</taxon>
        <taxon>Streptomyces</taxon>
    </lineage>
</organism>
<feature type="domain" description="HTH arsR-type" evidence="2">
    <location>
        <begin position="250"/>
        <end position="326"/>
    </location>
</feature>
<sequence length="344" mass="37466">MLRIHFTEVDLARTRLASRPDPLWEIASSLHRFQTRRGRWAYSGWYRSAAQRLTESGLAPTVRSLLLPAFPRAAYYPDFLTPPEAQEGLAAGLDAILATPRDRVLREVSLVAGAARHPWLPRLAEPEQRRTLTDALRAYHEAAVKPYEELMQARIDADRAVRARAFLDGGAEGLLASLAPRMRWRPPVLEVEHHMVGGDLRLDGRGLMLLPSYFIWHSPVTLADPGLPPVLVYPLLHKARPDPERDEGQPALDVLLGRTRTAVLLASAQGATSTEAARAAGVSPTTVSFHTRALRDAGLIATERMAAHVLHTLTPLGAALLRGARRGSAPAPGPAAPAPHTSAP</sequence>
<evidence type="ECO:0000313" key="4">
    <source>
        <dbReference type="Proteomes" id="UP000645555"/>
    </source>
</evidence>
<dbReference type="Proteomes" id="UP000645555">
    <property type="component" value="Unassembled WGS sequence"/>
</dbReference>
<keyword evidence="4" id="KW-1185">Reference proteome</keyword>